<proteinExistence type="predicted"/>
<dbReference type="GO" id="GO:0043571">
    <property type="term" value="P:maintenance of CRISPR repeat elements"/>
    <property type="evidence" value="ECO:0007669"/>
    <property type="project" value="InterPro"/>
</dbReference>
<dbReference type="InterPro" id="IPR013418">
    <property type="entry name" value="CRISPR-assoc_prot_Cas7/Csd2"/>
</dbReference>
<feature type="region of interest" description="Disordered" evidence="1">
    <location>
        <begin position="154"/>
        <end position="175"/>
    </location>
</feature>
<name>A0A1G6R5D8_9FIRM</name>
<evidence type="ECO:0000313" key="3">
    <source>
        <dbReference type="Proteomes" id="UP000324896"/>
    </source>
</evidence>
<protein>
    <submittedName>
        <fullName evidence="2">CRISPR-associated protein, Csd2 family</fullName>
    </submittedName>
</protein>
<reference evidence="2 3" key="1">
    <citation type="submission" date="2016-10" db="EMBL/GenBank/DDBJ databases">
        <authorList>
            <person name="Varghese N."/>
            <person name="Submissions S."/>
        </authorList>
    </citation>
    <scope>NUCLEOTIDE SEQUENCE [LARGE SCALE GENOMIC DNA]</scope>
    <source>
        <strain evidence="2 3">WG10</strain>
    </source>
</reference>
<feature type="compositionally biased region" description="Basic and acidic residues" evidence="1">
    <location>
        <begin position="156"/>
        <end position="165"/>
    </location>
</feature>
<evidence type="ECO:0000313" key="2">
    <source>
        <dbReference type="EMBL" id="SDC99849.1"/>
    </source>
</evidence>
<evidence type="ECO:0000256" key="1">
    <source>
        <dbReference type="SAM" id="MobiDB-lite"/>
    </source>
</evidence>
<dbReference type="RefSeq" id="WP_149796869.1">
    <property type="nucleotide sequence ID" value="NZ_FMYT01000021.1"/>
</dbReference>
<gene>
    <name evidence="2" type="ORF">SAMN04488597_12146</name>
</gene>
<sequence>MIYNNPEKRHDFILIFDVKDGNPNGDPDAGNLPRVDPETMQGLVSDVSLKRKVRNWVALTQDENIYVENEGVLYNQQEMAYQDLELDEKANDRDSIDDARDWMCKNFYDVRTFGAVMSTSKFNCGQVQGPFQLTFARSVDPIVPMDLSITRVAVTKPEDARKQSSDDEGESSNKITEMGRKTMIPYGLYVAHGFYNPYFADNTGVKEDDLEIFWESLVKMWDLDRSASRGMMACRGLYVFTHEDKTGNAPANKLFDLIDVSKKDNVETPRAFNDYQVSIENDLPDKITLSKILD</sequence>
<accession>A0A1G6R5D8</accession>
<dbReference type="Proteomes" id="UP000324896">
    <property type="component" value="Unassembled WGS sequence"/>
</dbReference>
<dbReference type="NCBIfam" id="TIGR01595">
    <property type="entry name" value="cas_CT1132"/>
    <property type="match status" value="1"/>
</dbReference>
<dbReference type="Pfam" id="PF05107">
    <property type="entry name" value="Cas_Cas7"/>
    <property type="match status" value="1"/>
</dbReference>
<dbReference type="AlphaFoldDB" id="A0A1G6R5D8"/>
<dbReference type="InterPro" id="IPR006482">
    <property type="entry name" value="Cas7_Csh2/Csh2"/>
</dbReference>
<organism evidence="2 3">
    <name type="scientific">Halanaerobium congolense</name>
    <dbReference type="NCBI Taxonomy" id="54121"/>
    <lineage>
        <taxon>Bacteria</taxon>
        <taxon>Bacillati</taxon>
        <taxon>Bacillota</taxon>
        <taxon>Clostridia</taxon>
        <taxon>Halanaerobiales</taxon>
        <taxon>Halanaerobiaceae</taxon>
        <taxon>Halanaerobium</taxon>
    </lineage>
</organism>
<dbReference type="NCBIfam" id="TIGR02589">
    <property type="entry name" value="cas_Csd2"/>
    <property type="match status" value="1"/>
</dbReference>
<dbReference type="EMBL" id="FMYT01000021">
    <property type="protein sequence ID" value="SDC99849.1"/>
    <property type="molecule type" value="Genomic_DNA"/>
</dbReference>